<dbReference type="SUPFAM" id="SSF53448">
    <property type="entry name" value="Nucleotide-diphospho-sugar transferases"/>
    <property type="match status" value="1"/>
</dbReference>
<dbReference type="CDD" id="cd04182">
    <property type="entry name" value="GT_2_like_f"/>
    <property type="match status" value="1"/>
</dbReference>
<dbReference type="PANTHER" id="PTHR43777:SF1">
    <property type="entry name" value="MOLYBDENUM COFACTOR CYTIDYLYLTRANSFERASE"/>
    <property type="match status" value="1"/>
</dbReference>
<dbReference type="Pfam" id="PF12804">
    <property type="entry name" value="NTP_transf_3"/>
    <property type="match status" value="1"/>
</dbReference>
<dbReference type="GO" id="GO:0061602">
    <property type="term" value="F:molybdenum cofactor cytidylyltransferase activity"/>
    <property type="evidence" value="ECO:0007669"/>
    <property type="project" value="UniProtKB-EC"/>
</dbReference>
<dbReference type="Proteomes" id="UP001281656">
    <property type="component" value="Unassembled WGS sequence"/>
</dbReference>
<sequence length="191" mass="21696">MISAIILASGFSNRMGENKLLLPYRDKPIIEHVIDVVLSCNFNDIVLICKDSYVLNLGKRKGIKTIINKSSEKGQSEAVKLGIKDSITSSGYMFFTGDQPLIQAELIKLLLVKFEENKDLIIIPKYNYRRGSPVIFPNKYKEELLKLEGDIGGRAVINNHKNEIAFVDITDKYFFFDVDTPEDYETLLTII</sequence>
<dbReference type="InterPro" id="IPR017696">
    <property type="entry name" value="Mo_hydrolase_YgfJ"/>
</dbReference>
<organism evidence="2 3">
    <name type="scientific">Clostridium tanneri</name>
    <dbReference type="NCBI Taxonomy" id="3037988"/>
    <lineage>
        <taxon>Bacteria</taxon>
        <taxon>Bacillati</taxon>
        <taxon>Bacillota</taxon>
        <taxon>Clostridia</taxon>
        <taxon>Eubacteriales</taxon>
        <taxon>Clostridiaceae</taxon>
        <taxon>Clostridium</taxon>
    </lineage>
</organism>
<accession>A0ABU4JU31</accession>
<reference evidence="2 3" key="1">
    <citation type="submission" date="2023-04" db="EMBL/GenBank/DDBJ databases">
        <title>Clostridium tannerae sp. nov., isolated from the fecal material of an alpaca.</title>
        <authorList>
            <person name="Miller S."/>
            <person name="Hendry M."/>
            <person name="King J."/>
            <person name="Sankaranarayanan K."/>
            <person name="Lawson P.A."/>
        </authorList>
    </citation>
    <scope>NUCLEOTIDE SEQUENCE [LARGE SCALE GENOMIC DNA]</scope>
    <source>
        <strain evidence="2 3">A1-XYC3</strain>
    </source>
</reference>
<name>A0ABU4JU31_9CLOT</name>
<dbReference type="Gene3D" id="3.90.550.10">
    <property type="entry name" value="Spore Coat Polysaccharide Biosynthesis Protein SpsA, Chain A"/>
    <property type="match status" value="1"/>
</dbReference>
<dbReference type="InterPro" id="IPR025877">
    <property type="entry name" value="MobA-like_NTP_Trfase"/>
</dbReference>
<dbReference type="NCBIfam" id="TIGR03310">
    <property type="entry name" value="matur_MocA_YgfJ"/>
    <property type="match status" value="1"/>
</dbReference>
<dbReference type="RefSeq" id="WP_261672262.1">
    <property type="nucleotide sequence ID" value="NZ_JARUJP010000011.1"/>
</dbReference>
<keyword evidence="3" id="KW-1185">Reference proteome</keyword>
<keyword evidence="2" id="KW-0548">Nucleotidyltransferase</keyword>
<evidence type="ECO:0000313" key="2">
    <source>
        <dbReference type="EMBL" id="MDW8801616.1"/>
    </source>
</evidence>
<dbReference type="PANTHER" id="PTHR43777">
    <property type="entry name" value="MOLYBDENUM COFACTOR CYTIDYLYLTRANSFERASE"/>
    <property type="match status" value="1"/>
</dbReference>
<protein>
    <submittedName>
        <fullName evidence="2">Molybdenum cofactor cytidylyltransferase</fullName>
        <ecNumber evidence="2">2.7.7.76</ecNumber>
    </submittedName>
</protein>
<evidence type="ECO:0000313" key="3">
    <source>
        <dbReference type="Proteomes" id="UP001281656"/>
    </source>
</evidence>
<dbReference type="EC" id="2.7.7.76" evidence="2"/>
<comment type="caution">
    <text evidence="2">The sequence shown here is derived from an EMBL/GenBank/DDBJ whole genome shotgun (WGS) entry which is preliminary data.</text>
</comment>
<feature type="domain" description="MobA-like NTP transferase" evidence="1">
    <location>
        <begin position="4"/>
        <end position="161"/>
    </location>
</feature>
<dbReference type="EMBL" id="JARUJP010000011">
    <property type="protein sequence ID" value="MDW8801616.1"/>
    <property type="molecule type" value="Genomic_DNA"/>
</dbReference>
<dbReference type="InterPro" id="IPR029044">
    <property type="entry name" value="Nucleotide-diphossugar_trans"/>
</dbReference>
<evidence type="ECO:0000259" key="1">
    <source>
        <dbReference type="Pfam" id="PF12804"/>
    </source>
</evidence>
<proteinExistence type="predicted"/>
<gene>
    <name evidence="2" type="primary">mocA</name>
    <name evidence="2" type="ORF">P8V03_10680</name>
</gene>
<keyword evidence="2" id="KW-0808">Transferase</keyword>